<keyword evidence="2" id="KW-0732">Signal</keyword>
<sequence>MRLFPLTAALLVAFAGEAAAQAGPLHPPAQAGRYQMQPVEGGVARLDTETGELTLCRIEGSAMSCAAPTSAEALPPAASSPDALDALEQRVGRLEEAMRVVGKRQDRLPGRAADDPQNLDEALGQMKLDEALGQMKLDEALGQMKLDEALGQMKHVFRAFRDVMREMEDEEKGGRMPKNEPAPHPDDEDPAGPIPDRT</sequence>
<evidence type="ECO:0008006" key="5">
    <source>
        <dbReference type="Google" id="ProtNLM"/>
    </source>
</evidence>
<dbReference type="EMBL" id="FUXL01000002">
    <property type="protein sequence ID" value="SJZ68274.1"/>
    <property type="molecule type" value="Genomic_DNA"/>
</dbReference>
<dbReference type="Proteomes" id="UP000190135">
    <property type="component" value="Unassembled WGS sequence"/>
</dbReference>
<organism evidence="3 4">
    <name type="scientific">Consotaella salsifontis</name>
    <dbReference type="NCBI Taxonomy" id="1365950"/>
    <lineage>
        <taxon>Bacteria</taxon>
        <taxon>Pseudomonadati</taxon>
        <taxon>Pseudomonadota</taxon>
        <taxon>Alphaproteobacteria</taxon>
        <taxon>Hyphomicrobiales</taxon>
        <taxon>Aurantimonadaceae</taxon>
        <taxon>Consotaella</taxon>
    </lineage>
</organism>
<evidence type="ECO:0000256" key="1">
    <source>
        <dbReference type="SAM" id="MobiDB-lite"/>
    </source>
</evidence>
<name>A0A1T4MNB2_9HYPH</name>
<accession>A0A1T4MNB2</accession>
<proteinExistence type="predicted"/>
<feature type="region of interest" description="Disordered" evidence="1">
    <location>
        <begin position="165"/>
        <end position="198"/>
    </location>
</feature>
<dbReference type="OrthoDB" id="7870871at2"/>
<feature type="compositionally biased region" description="Basic and acidic residues" evidence="1">
    <location>
        <begin position="165"/>
        <end position="185"/>
    </location>
</feature>
<keyword evidence="4" id="KW-1185">Reference proteome</keyword>
<evidence type="ECO:0000256" key="2">
    <source>
        <dbReference type="SAM" id="SignalP"/>
    </source>
</evidence>
<dbReference type="STRING" id="1365950.SAMN05428963_102192"/>
<feature type="chain" id="PRO_5013250482" description="LTXXQ motif family protein" evidence="2">
    <location>
        <begin position="21"/>
        <end position="198"/>
    </location>
</feature>
<dbReference type="RefSeq" id="WP_078706886.1">
    <property type="nucleotide sequence ID" value="NZ_FUXL01000002.1"/>
</dbReference>
<gene>
    <name evidence="3" type="ORF">SAMN05428963_102192</name>
</gene>
<protein>
    <recommendedName>
        <fullName evidence="5">LTXXQ motif family protein</fullName>
    </recommendedName>
</protein>
<dbReference type="AlphaFoldDB" id="A0A1T4MNB2"/>
<reference evidence="3 4" key="1">
    <citation type="submission" date="2017-02" db="EMBL/GenBank/DDBJ databases">
        <authorList>
            <person name="Peterson S.W."/>
        </authorList>
    </citation>
    <scope>NUCLEOTIDE SEQUENCE [LARGE SCALE GENOMIC DNA]</scope>
    <source>
        <strain evidence="3 4">USBA 369</strain>
    </source>
</reference>
<evidence type="ECO:0000313" key="4">
    <source>
        <dbReference type="Proteomes" id="UP000190135"/>
    </source>
</evidence>
<evidence type="ECO:0000313" key="3">
    <source>
        <dbReference type="EMBL" id="SJZ68274.1"/>
    </source>
</evidence>
<feature type="signal peptide" evidence="2">
    <location>
        <begin position="1"/>
        <end position="20"/>
    </location>
</feature>